<evidence type="ECO:0000313" key="2">
    <source>
        <dbReference type="Proteomes" id="UP000317940"/>
    </source>
</evidence>
<name>A0A561S9T7_9ACTN</name>
<dbReference type="AlphaFoldDB" id="A0A561S9T7"/>
<evidence type="ECO:0008006" key="3">
    <source>
        <dbReference type="Google" id="ProtNLM"/>
    </source>
</evidence>
<dbReference type="Gene3D" id="3.10.450.40">
    <property type="match status" value="1"/>
</dbReference>
<proteinExistence type="predicted"/>
<gene>
    <name evidence="1" type="ORF">FHX73_189</name>
</gene>
<dbReference type="SUPFAM" id="SSF160719">
    <property type="entry name" value="gpW/gp25-like"/>
    <property type="match status" value="1"/>
</dbReference>
<comment type="caution">
    <text evidence="1">The sequence shown here is derived from an EMBL/GenBank/DDBJ whole genome shotgun (WGS) entry which is preliminary data.</text>
</comment>
<organism evidence="1 2">
    <name type="scientific">Kitasatospora viridis</name>
    <dbReference type="NCBI Taxonomy" id="281105"/>
    <lineage>
        <taxon>Bacteria</taxon>
        <taxon>Bacillati</taxon>
        <taxon>Actinomycetota</taxon>
        <taxon>Actinomycetes</taxon>
        <taxon>Kitasatosporales</taxon>
        <taxon>Streptomycetaceae</taxon>
        <taxon>Kitasatospora</taxon>
    </lineage>
</organism>
<protein>
    <recommendedName>
        <fullName evidence="3">Phage baseplate assembly protein W</fullName>
    </recommendedName>
</protein>
<dbReference type="EMBL" id="VIWT01000008">
    <property type="protein sequence ID" value="TWF71638.1"/>
    <property type="molecule type" value="Genomic_DNA"/>
</dbReference>
<keyword evidence="2" id="KW-1185">Reference proteome</keyword>
<sequence length="142" mass="15088">MKGLALSGGDLIVGEGGYGMLTGASRIRQDLALALAEPYGNDQYHPTWGSVLSSYIGQPLDAELELLVRSEVVRVLQQYVDGQAADLATDALSGARSRYDYGDVVSQIVSITTIPSFDTVVVAVELKTRAGAMVKIARTVNL</sequence>
<evidence type="ECO:0000313" key="1">
    <source>
        <dbReference type="EMBL" id="TWF71638.1"/>
    </source>
</evidence>
<reference evidence="1 2" key="1">
    <citation type="submission" date="2019-06" db="EMBL/GenBank/DDBJ databases">
        <title>Sequencing the genomes of 1000 actinobacteria strains.</title>
        <authorList>
            <person name="Klenk H.-P."/>
        </authorList>
    </citation>
    <scope>NUCLEOTIDE SEQUENCE [LARGE SCALE GENOMIC DNA]</scope>
    <source>
        <strain evidence="1 2">DSM 44826</strain>
    </source>
</reference>
<accession>A0A561S9T7</accession>
<dbReference type="Proteomes" id="UP000317940">
    <property type="component" value="Unassembled WGS sequence"/>
</dbReference>